<dbReference type="SUPFAM" id="SSF57440">
    <property type="entry name" value="Kringle-like"/>
    <property type="match status" value="2"/>
</dbReference>
<dbReference type="EMBL" id="CAJPWZ010003022">
    <property type="protein sequence ID" value="CAG2249936.1"/>
    <property type="molecule type" value="Genomic_DNA"/>
</dbReference>
<dbReference type="SMART" id="SM00130">
    <property type="entry name" value="KR"/>
    <property type="match status" value="2"/>
</dbReference>
<evidence type="ECO:0000313" key="5">
    <source>
        <dbReference type="EMBL" id="CAG2249936.1"/>
    </source>
</evidence>
<dbReference type="GO" id="GO:0004252">
    <property type="term" value="F:serine-type endopeptidase activity"/>
    <property type="evidence" value="ECO:0007669"/>
    <property type="project" value="UniProtKB-EC"/>
</dbReference>
<gene>
    <name evidence="5" type="ORF">MEDL_61679</name>
</gene>
<dbReference type="PROSITE" id="PS50070">
    <property type="entry name" value="KRINGLE_2"/>
    <property type="match status" value="1"/>
</dbReference>
<feature type="domain" description="Kringle" evidence="4">
    <location>
        <begin position="14"/>
        <end position="147"/>
    </location>
</feature>
<evidence type="ECO:0000256" key="3">
    <source>
        <dbReference type="PROSITE-ProRule" id="PRU00121"/>
    </source>
</evidence>
<reference evidence="5" key="1">
    <citation type="submission" date="2021-03" db="EMBL/GenBank/DDBJ databases">
        <authorList>
            <person name="Bekaert M."/>
        </authorList>
    </citation>
    <scope>NUCLEOTIDE SEQUENCE</scope>
</reference>
<keyword evidence="6" id="KW-1185">Reference proteome</keyword>
<keyword evidence="1 3" id="KW-0420">Kringle</keyword>
<protein>
    <submittedName>
        <fullName evidence="5">PLG</fullName>
        <ecNumber evidence="5">3.4.21.7</ecNumber>
    </submittedName>
</protein>
<dbReference type="EC" id="3.4.21.7" evidence="5"/>
<dbReference type="InterPro" id="IPR038178">
    <property type="entry name" value="Kringle_sf"/>
</dbReference>
<evidence type="ECO:0000256" key="2">
    <source>
        <dbReference type="ARBA" id="ARBA00023157"/>
    </source>
</evidence>
<evidence type="ECO:0000256" key="1">
    <source>
        <dbReference type="ARBA" id="ARBA00022572"/>
    </source>
</evidence>
<dbReference type="Proteomes" id="UP000683360">
    <property type="component" value="Unassembled WGS sequence"/>
</dbReference>
<dbReference type="PANTHER" id="PTHR24261:SF7">
    <property type="entry name" value="KRINGLE DOMAIN-CONTAINING PROTEIN"/>
    <property type="match status" value="1"/>
</dbReference>
<organism evidence="5 6">
    <name type="scientific">Mytilus edulis</name>
    <name type="common">Blue mussel</name>
    <dbReference type="NCBI Taxonomy" id="6550"/>
    <lineage>
        <taxon>Eukaryota</taxon>
        <taxon>Metazoa</taxon>
        <taxon>Spiralia</taxon>
        <taxon>Lophotrochozoa</taxon>
        <taxon>Mollusca</taxon>
        <taxon>Bivalvia</taxon>
        <taxon>Autobranchia</taxon>
        <taxon>Pteriomorphia</taxon>
        <taxon>Mytilida</taxon>
        <taxon>Mytiloidea</taxon>
        <taxon>Mytilidae</taxon>
        <taxon>Mytilinae</taxon>
        <taxon>Mytilus</taxon>
    </lineage>
</organism>
<comment type="caution">
    <text evidence="5">The sequence shown here is derived from an EMBL/GenBank/DDBJ whole genome shotgun (WGS) entry which is preliminary data.</text>
</comment>
<comment type="caution">
    <text evidence="3">Lacks conserved residue(s) required for the propagation of feature annotation.</text>
</comment>
<dbReference type="Pfam" id="PF00051">
    <property type="entry name" value="Kringle"/>
    <property type="match status" value="1"/>
</dbReference>
<keyword evidence="2" id="KW-1015">Disulfide bond</keyword>
<dbReference type="PANTHER" id="PTHR24261">
    <property type="entry name" value="PLASMINOGEN-RELATED"/>
    <property type="match status" value="1"/>
</dbReference>
<evidence type="ECO:0000313" key="6">
    <source>
        <dbReference type="Proteomes" id="UP000683360"/>
    </source>
</evidence>
<sequence length="151" mass="17206">MDNLAKEIDCYNRYNKGIHYAGHISKIPSGLPCLKWSKVNVHPNHNYTEDHNYCRNPLPSEVDSPYCYTTKEFGFEKCIIPVCGKVLQNSTKDSHYDGQINITRKGYICKNGAYCRAPSNDPDSDGGPWCYTRLGNGHWDYCNVPVCESKF</sequence>
<accession>A0A8S3V0S9</accession>
<dbReference type="OrthoDB" id="6107626at2759"/>
<proteinExistence type="predicted"/>
<dbReference type="InterPro" id="IPR013806">
    <property type="entry name" value="Kringle-like"/>
</dbReference>
<dbReference type="InterPro" id="IPR000001">
    <property type="entry name" value="Kringle"/>
</dbReference>
<dbReference type="AlphaFoldDB" id="A0A8S3V0S9"/>
<keyword evidence="5" id="KW-0378">Hydrolase</keyword>
<name>A0A8S3V0S9_MYTED</name>
<dbReference type="Gene3D" id="2.40.20.10">
    <property type="entry name" value="Plasminogen Kringle 4"/>
    <property type="match status" value="2"/>
</dbReference>
<evidence type="ECO:0000259" key="4">
    <source>
        <dbReference type="PROSITE" id="PS50070"/>
    </source>
</evidence>
<dbReference type="InterPro" id="IPR050759">
    <property type="entry name" value="Serine_protease_kringle"/>
</dbReference>